<organism evidence="2">
    <name type="scientific">Streptomyces sp. R11</name>
    <dbReference type="NCBI Taxonomy" id="3238625"/>
    <lineage>
        <taxon>Bacteria</taxon>
        <taxon>Bacillati</taxon>
        <taxon>Actinomycetota</taxon>
        <taxon>Actinomycetes</taxon>
        <taxon>Kitasatosporales</taxon>
        <taxon>Streptomycetaceae</taxon>
        <taxon>Streptomyces</taxon>
    </lineage>
</organism>
<dbReference type="Gene3D" id="3.40.1000.10">
    <property type="entry name" value="Mog1/PsbP, alpha/beta/alpha sandwich"/>
    <property type="match status" value="1"/>
</dbReference>
<sequence>MRGGGAGEVRWNKDTQSWERVGARGHSAPPPPPDRPPTAGGPGEWPAGEPVGGASAPAPGSDWPQAPVAPPGAPRGRRNRVIAGAVGAAVAVTSLATWLAVDQAGDDDKAGGASSSTATSDGQAESPSDTWSDPAPTSEDPFTAASESPEVPDGFRAVEDPSGFSAVVPEDWTRSEQKGGAVVFYTSPDELGLLQIFEVVEPGYTPDDALDVAVDSLSGQPGFTQISRGAVPDETYASELVYEYDSEELGERVKAVDRVFQTDDGRLYAMVVRGTTQDWSATQETLEKVRAAFTPS</sequence>
<reference evidence="2" key="1">
    <citation type="submission" date="2024-07" db="EMBL/GenBank/DDBJ databases">
        <authorList>
            <person name="Yu S.T."/>
        </authorList>
    </citation>
    <scope>NUCLEOTIDE SEQUENCE</scope>
    <source>
        <strain evidence="2">R11</strain>
    </source>
</reference>
<evidence type="ECO:0000256" key="1">
    <source>
        <dbReference type="SAM" id="MobiDB-lite"/>
    </source>
</evidence>
<feature type="region of interest" description="Disordered" evidence="1">
    <location>
        <begin position="105"/>
        <end position="161"/>
    </location>
</feature>
<evidence type="ECO:0000313" key="2">
    <source>
        <dbReference type="EMBL" id="XDQ12857.1"/>
    </source>
</evidence>
<gene>
    <name evidence="2" type="ORF">AB5J55_26115</name>
</gene>
<feature type="compositionally biased region" description="Low complexity" evidence="1">
    <location>
        <begin position="44"/>
        <end position="54"/>
    </location>
</feature>
<evidence type="ECO:0008006" key="3">
    <source>
        <dbReference type="Google" id="ProtNLM"/>
    </source>
</evidence>
<feature type="compositionally biased region" description="Low complexity" evidence="1">
    <location>
        <begin position="111"/>
        <end position="122"/>
    </location>
</feature>
<proteinExistence type="predicted"/>
<name>A0AB39N3F4_9ACTN</name>
<accession>A0AB39N3F4</accession>
<protein>
    <recommendedName>
        <fullName evidence="3">Serine/arginine repetitive matrix protein 2</fullName>
    </recommendedName>
</protein>
<dbReference type="RefSeq" id="WP_369272967.1">
    <property type="nucleotide sequence ID" value="NZ_CP163432.1"/>
</dbReference>
<feature type="region of interest" description="Disordered" evidence="1">
    <location>
        <begin position="1"/>
        <end position="78"/>
    </location>
</feature>
<dbReference type="EMBL" id="CP163432">
    <property type="protein sequence ID" value="XDQ12857.1"/>
    <property type="molecule type" value="Genomic_DNA"/>
</dbReference>
<dbReference type="AlphaFoldDB" id="A0AB39N3F4"/>